<keyword evidence="3" id="KW-1185">Reference proteome</keyword>
<dbReference type="EMBL" id="QYRT01000033">
    <property type="protein sequence ID" value="TIH33658.1"/>
    <property type="molecule type" value="Genomic_DNA"/>
</dbReference>
<evidence type="ECO:0000313" key="2">
    <source>
        <dbReference type="EMBL" id="TIH33658.1"/>
    </source>
</evidence>
<dbReference type="InterPro" id="IPR049790">
    <property type="entry name" value="Rv3655c/TadE"/>
</dbReference>
<dbReference type="AlphaFoldDB" id="A0A4T2BVL2"/>
<dbReference type="RefSeq" id="WP_136642980.1">
    <property type="nucleotide sequence ID" value="NZ_QYRT01000033.1"/>
</dbReference>
<accession>A0A4T2BVL2</accession>
<keyword evidence="1" id="KW-1133">Transmembrane helix</keyword>
<keyword evidence="1" id="KW-0812">Transmembrane</keyword>
<feature type="transmembrane region" description="Helical" evidence="1">
    <location>
        <begin position="21"/>
        <end position="39"/>
    </location>
</feature>
<evidence type="ECO:0000313" key="3">
    <source>
        <dbReference type="Proteomes" id="UP000306192"/>
    </source>
</evidence>
<dbReference type="NCBIfam" id="NF041390">
    <property type="entry name" value="TadE_Rv3655c"/>
    <property type="match status" value="1"/>
</dbReference>
<proteinExistence type="predicted"/>
<evidence type="ECO:0000256" key="1">
    <source>
        <dbReference type="SAM" id="Phobius"/>
    </source>
</evidence>
<comment type="caution">
    <text evidence="2">The sequence shown here is derived from an EMBL/GenBank/DDBJ whole genome shotgun (WGS) entry which is preliminary data.</text>
</comment>
<protein>
    <recommendedName>
        <fullName evidence="4">Pilus assembly protein</fullName>
    </recommendedName>
</protein>
<organism evidence="2 3">
    <name type="scientific">Subtercola vilae</name>
    <dbReference type="NCBI Taxonomy" id="2056433"/>
    <lineage>
        <taxon>Bacteria</taxon>
        <taxon>Bacillati</taxon>
        <taxon>Actinomycetota</taxon>
        <taxon>Actinomycetes</taxon>
        <taxon>Micrococcales</taxon>
        <taxon>Microbacteriaceae</taxon>
        <taxon>Subtercola</taxon>
    </lineage>
</organism>
<keyword evidence="1" id="KW-0472">Membrane</keyword>
<dbReference type="Proteomes" id="UP000306192">
    <property type="component" value="Unassembled WGS sequence"/>
</dbReference>
<gene>
    <name evidence="2" type="ORF">D4765_14340</name>
</gene>
<sequence length="121" mass="12149">MHSSRLRALVRDDRGTVTAELAAALPAVVLVLVLALGALQASGLQVRVVDAAAVAARSLGRGDSPGDAEGRVTALIGPHELSSGVDGEFVCVRVAAPVVFVAGRVPGLEVSARSCALTGGR</sequence>
<evidence type="ECO:0008006" key="4">
    <source>
        <dbReference type="Google" id="ProtNLM"/>
    </source>
</evidence>
<name>A0A4T2BVL2_9MICO</name>
<reference evidence="2 3" key="1">
    <citation type="journal article" date="2019" name="Microorganisms">
        <title>Systematic Affiliation and Genome Analysis of Subtercola vilae DB165(T) with Particular Emphasis on Cold Adaptation of an Isolate from a High-Altitude Cold Volcano Lake.</title>
        <authorList>
            <person name="Villalobos A.S."/>
            <person name="Wiese J."/>
            <person name="Imhoff J.F."/>
            <person name="Dorador C."/>
            <person name="Keller A."/>
            <person name="Hentschel U."/>
        </authorList>
    </citation>
    <scope>NUCLEOTIDE SEQUENCE [LARGE SCALE GENOMIC DNA]</scope>
    <source>
        <strain evidence="2 3">DB165</strain>
    </source>
</reference>